<comment type="caution">
    <text evidence="2">The sequence shown here is derived from an EMBL/GenBank/DDBJ whole genome shotgun (WGS) entry which is preliminary data.</text>
</comment>
<dbReference type="Proteomes" id="UP000735302">
    <property type="component" value="Unassembled WGS sequence"/>
</dbReference>
<dbReference type="EMBL" id="BLXT01006120">
    <property type="protein sequence ID" value="GFO29185.1"/>
    <property type="molecule type" value="Genomic_DNA"/>
</dbReference>
<proteinExistence type="predicted"/>
<evidence type="ECO:0000313" key="3">
    <source>
        <dbReference type="Proteomes" id="UP000735302"/>
    </source>
</evidence>
<organism evidence="2 3">
    <name type="scientific">Plakobranchus ocellatus</name>
    <dbReference type="NCBI Taxonomy" id="259542"/>
    <lineage>
        <taxon>Eukaryota</taxon>
        <taxon>Metazoa</taxon>
        <taxon>Spiralia</taxon>
        <taxon>Lophotrochozoa</taxon>
        <taxon>Mollusca</taxon>
        <taxon>Gastropoda</taxon>
        <taxon>Heterobranchia</taxon>
        <taxon>Euthyneura</taxon>
        <taxon>Panpulmonata</taxon>
        <taxon>Sacoglossa</taxon>
        <taxon>Placobranchoidea</taxon>
        <taxon>Plakobranchidae</taxon>
        <taxon>Plakobranchus</taxon>
    </lineage>
</organism>
<name>A0AAV4C8Y9_9GAST</name>
<accession>A0AAV4C8Y9</accession>
<gene>
    <name evidence="2" type="ORF">PoB_005569000</name>
</gene>
<evidence type="ECO:0000256" key="1">
    <source>
        <dbReference type="SAM" id="MobiDB-lite"/>
    </source>
</evidence>
<protein>
    <submittedName>
        <fullName evidence="2">Uncharacterized protein</fullName>
    </submittedName>
</protein>
<evidence type="ECO:0000313" key="2">
    <source>
        <dbReference type="EMBL" id="GFO29185.1"/>
    </source>
</evidence>
<feature type="compositionally biased region" description="Acidic residues" evidence="1">
    <location>
        <begin position="49"/>
        <end position="77"/>
    </location>
</feature>
<feature type="region of interest" description="Disordered" evidence="1">
    <location>
        <begin position="41"/>
        <end position="77"/>
    </location>
</feature>
<reference evidence="2 3" key="1">
    <citation type="journal article" date="2021" name="Elife">
        <title>Chloroplast acquisition without the gene transfer in kleptoplastic sea slugs, Plakobranchus ocellatus.</title>
        <authorList>
            <person name="Maeda T."/>
            <person name="Takahashi S."/>
            <person name="Yoshida T."/>
            <person name="Shimamura S."/>
            <person name="Takaki Y."/>
            <person name="Nagai Y."/>
            <person name="Toyoda A."/>
            <person name="Suzuki Y."/>
            <person name="Arimoto A."/>
            <person name="Ishii H."/>
            <person name="Satoh N."/>
            <person name="Nishiyama T."/>
            <person name="Hasebe M."/>
            <person name="Maruyama T."/>
            <person name="Minagawa J."/>
            <person name="Obokata J."/>
            <person name="Shigenobu S."/>
        </authorList>
    </citation>
    <scope>NUCLEOTIDE SEQUENCE [LARGE SCALE GENOMIC DNA]</scope>
</reference>
<keyword evidence="3" id="KW-1185">Reference proteome</keyword>
<sequence length="103" mass="11788">MIEGPRSVGRLNFDASLERHSAGKNEGNWLLDRQRCLNGQLAYESKNDNDDDDEDVDDDDDDDDGNDDDDDDDDDKEEEEDFLLLFLILFSKTIINSIPNISF</sequence>
<dbReference type="AlphaFoldDB" id="A0AAV4C8Y9"/>